<dbReference type="Gene3D" id="3.40.50.620">
    <property type="entry name" value="HUPs"/>
    <property type="match status" value="1"/>
</dbReference>
<dbReference type="InterPro" id="IPR012796">
    <property type="entry name" value="Lysidine-tRNA-synth_C"/>
</dbReference>
<evidence type="ECO:0000256" key="8">
    <source>
        <dbReference type="HAMAP-Rule" id="MF_01161"/>
    </source>
</evidence>
<keyword evidence="6 8" id="KW-0067">ATP-binding</keyword>
<comment type="subcellular location">
    <subcellularLocation>
        <location evidence="1 8">Cytoplasm</location>
    </subcellularLocation>
</comment>
<keyword evidence="3 8" id="KW-0436">Ligase</keyword>
<dbReference type="GO" id="GO:0005524">
    <property type="term" value="F:ATP binding"/>
    <property type="evidence" value="ECO:0007669"/>
    <property type="project" value="UniProtKB-UniRule"/>
</dbReference>
<dbReference type="SUPFAM" id="SSF56037">
    <property type="entry name" value="PheT/TilS domain"/>
    <property type="match status" value="1"/>
</dbReference>
<evidence type="ECO:0000313" key="11">
    <source>
        <dbReference type="Proteomes" id="UP000196053"/>
    </source>
</evidence>
<evidence type="ECO:0000256" key="1">
    <source>
        <dbReference type="ARBA" id="ARBA00004496"/>
    </source>
</evidence>
<keyword evidence="5 8" id="KW-0547">Nucleotide-binding</keyword>
<dbReference type="GO" id="GO:0032267">
    <property type="term" value="F:tRNA(Ile)-lysidine synthase activity"/>
    <property type="evidence" value="ECO:0007669"/>
    <property type="project" value="UniProtKB-EC"/>
</dbReference>
<comment type="domain">
    <text evidence="8">The N-terminal region contains the highly conserved SGGXDS motif, predicted to be a P-loop motif involved in ATP binding.</text>
</comment>
<comment type="catalytic activity">
    <reaction evidence="7 8">
        <text>cytidine(34) in tRNA(Ile2) + L-lysine + ATP = lysidine(34) in tRNA(Ile2) + AMP + diphosphate + H(+)</text>
        <dbReference type="Rhea" id="RHEA:43744"/>
        <dbReference type="Rhea" id="RHEA-COMP:10625"/>
        <dbReference type="Rhea" id="RHEA-COMP:10670"/>
        <dbReference type="ChEBI" id="CHEBI:15378"/>
        <dbReference type="ChEBI" id="CHEBI:30616"/>
        <dbReference type="ChEBI" id="CHEBI:32551"/>
        <dbReference type="ChEBI" id="CHEBI:33019"/>
        <dbReference type="ChEBI" id="CHEBI:82748"/>
        <dbReference type="ChEBI" id="CHEBI:83665"/>
        <dbReference type="ChEBI" id="CHEBI:456215"/>
        <dbReference type="EC" id="6.3.4.19"/>
    </reaction>
</comment>
<evidence type="ECO:0000256" key="2">
    <source>
        <dbReference type="ARBA" id="ARBA00022490"/>
    </source>
</evidence>
<evidence type="ECO:0000313" key="10">
    <source>
        <dbReference type="EMBL" id="CUH91744.1"/>
    </source>
</evidence>
<feature type="binding site" evidence="8">
    <location>
        <begin position="26"/>
        <end position="31"/>
    </location>
    <ligand>
        <name>ATP</name>
        <dbReference type="ChEBI" id="CHEBI:30616"/>
    </ligand>
</feature>
<dbReference type="Pfam" id="PF01171">
    <property type="entry name" value="ATP_bind_3"/>
    <property type="match status" value="1"/>
</dbReference>
<dbReference type="InterPro" id="IPR012795">
    <property type="entry name" value="tRNA_Ile_lys_synt_N"/>
</dbReference>
<dbReference type="GO" id="GO:0006400">
    <property type="term" value="P:tRNA modification"/>
    <property type="evidence" value="ECO:0007669"/>
    <property type="project" value="UniProtKB-UniRule"/>
</dbReference>
<dbReference type="InterPro" id="IPR011063">
    <property type="entry name" value="TilS/TtcA_N"/>
</dbReference>
<dbReference type="Pfam" id="PF11734">
    <property type="entry name" value="TilS_C"/>
    <property type="match status" value="1"/>
</dbReference>
<organism evidence="10 11">
    <name type="scientific">Herbinix luporum</name>
    <dbReference type="NCBI Taxonomy" id="1679721"/>
    <lineage>
        <taxon>Bacteria</taxon>
        <taxon>Bacillati</taxon>
        <taxon>Bacillota</taxon>
        <taxon>Clostridia</taxon>
        <taxon>Lachnospirales</taxon>
        <taxon>Lachnospiraceae</taxon>
        <taxon>Herbinix</taxon>
    </lineage>
</organism>
<feature type="domain" description="Lysidine-tRNA(Ile) synthetase C-terminal" evidence="9">
    <location>
        <begin position="394"/>
        <end position="468"/>
    </location>
</feature>
<evidence type="ECO:0000259" key="9">
    <source>
        <dbReference type="SMART" id="SM00977"/>
    </source>
</evidence>
<dbReference type="SUPFAM" id="SSF52402">
    <property type="entry name" value="Adenine nucleotide alpha hydrolases-like"/>
    <property type="match status" value="1"/>
</dbReference>
<dbReference type="SUPFAM" id="SSF82829">
    <property type="entry name" value="MesJ substrate recognition domain-like"/>
    <property type="match status" value="1"/>
</dbReference>
<dbReference type="Proteomes" id="UP000196053">
    <property type="component" value="Chromosome I"/>
</dbReference>
<gene>
    <name evidence="8" type="primary">tilS</name>
    <name evidence="10" type="ORF">SD1D_0191</name>
</gene>
<dbReference type="InterPro" id="IPR014729">
    <property type="entry name" value="Rossmann-like_a/b/a_fold"/>
</dbReference>
<evidence type="ECO:0000256" key="7">
    <source>
        <dbReference type="ARBA" id="ARBA00048539"/>
    </source>
</evidence>
<dbReference type="AlphaFoldDB" id="A0A0K8J314"/>
<comment type="similarity">
    <text evidence="8">Belongs to the tRNA(Ile)-lysidine synthase family.</text>
</comment>
<name>A0A0K8J314_9FIRM</name>
<dbReference type="NCBIfam" id="TIGR02433">
    <property type="entry name" value="lysidine_TilS_C"/>
    <property type="match status" value="1"/>
</dbReference>
<keyword evidence="11" id="KW-1185">Reference proteome</keyword>
<dbReference type="SMART" id="SM00977">
    <property type="entry name" value="TilS_C"/>
    <property type="match status" value="1"/>
</dbReference>
<reference evidence="11" key="1">
    <citation type="submission" date="2015-09" db="EMBL/GenBank/DDBJ databases">
        <authorList>
            <person name="Wibberg D."/>
        </authorList>
    </citation>
    <scope>NUCLEOTIDE SEQUENCE [LARGE SCALE GENOMIC DNA]</scope>
    <source>
        <strain evidence="11">SD1D</strain>
    </source>
</reference>
<dbReference type="PANTHER" id="PTHR43033">
    <property type="entry name" value="TRNA(ILE)-LYSIDINE SYNTHASE-RELATED"/>
    <property type="match status" value="1"/>
</dbReference>
<keyword evidence="2 8" id="KW-0963">Cytoplasm</keyword>
<evidence type="ECO:0000256" key="5">
    <source>
        <dbReference type="ARBA" id="ARBA00022741"/>
    </source>
</evidence>
<dbReference type="EMBL" id="LN879430">
    <property type="protein sequence ID" value="CUH91744.1"/>
    <property type="molecule type" value="Genomic_DNA"/>
</dbReference>
<protein>
    <recommendedName>
        <fullName evidence="8">tRNA(Ile)-lysidine synthase</fullName>
        <ecNumber evidence="8">6.3.4.19</ecNumber>
    </recommendedName>
    <alternativeName>
        <fullName evidence="8">tRNA(Ile)-2-lysyl-cytidine synthase</fullName>
    </alternativeName>
    <alternativeName>
        <fullName evidence="8">tRNA(Ile)-lysidine synthetase</fullName>
    </alternativeName>
</protein>
<sequence>MLEKVHGYIKSYNLIEKGDRILIAVSGGADSVCLLHILSDLYRDSDVSLYAVHVHHGIRDEEADRDEAFVKSLCDRLKITFTSYHFDVRAIAKKEGLSEEEAGRKVRYETFLSASIKNRCNKVAIAHNKNDNAETILFNLFRGTGIKGLTGIDPKLTMKTDTGNITIIRPILFVTRKEIEDYLSQHGLHYQVDSTNMQNIYTRNKIRHRILDYVVNEINKNAIEHITNAANHLKEADNFIEKYTKDRYTAIVKEYENFFEYDVKDFSFEDIVIQKGIVRKILGSLAGRLKDIEAKHVDEVLALGKKEVGRQIHLPYGIIAVKTYDTIKIYLTNSQKKCKDITFKPVDIKIPGKTYLEAYKLYFETEIKNYKKNEPIPKNSCMKWFDYDKIENTLKLRTRKAGDYLQINSQGGRKKLKEYFIDSKIPKEERDQILLLVDGSHVVWIIGHGNRISEKYKIKDQTKKILSIKLNFDDINNCKGEE</sequence>
<comment type="function">
    <text evidence="8">Ligates lysine onto the cytidine present at position 34 of the AUA codon-specific tRNA(Ile) that contains the anticodon CAU, in an ATP-dependent manner. Cytidine is converted to lysidine, thus changing the amino acid specificity of the tRNA from methionine to isoleucine.</text>
</comment>
<dbReference type="PANTHER" id="PTHR43033:SF1">
    <property type="entry name" value="TRNA(ILE)-LYSIDINE SYNTHASE-RELATED"/>
    <property type="match status" value="1"/>
</dbReference>
<dbReference type="InterPro" id="IPR012094">
    <property type="entry name" value="tRNA_Ile_lys_synt"/>
</dbReference>
<evidence type="ECO:0000256" key="4">
    <source>
        <dbReference type="ARBA" id="ARBA00022694"/>
    </source>
</evidence>
<keyword evidence="4 8" id="KW-0819">tRNA processing</keyword>
<dbReference type="CDD" id="cd01992">
    <property type="entry name" value="TilS_N"/>
    <property type="match status" value="1"/>
</dbReference>
<dbReference type="RefSeq" id="WP_058257190.1">
    <property type="nucleotide sequence ID" value="NZ_DUPS01000002.1"/>
</dbReference>
<proteinExistence type="inferred from homology"/>
<dbReference type="Gene3D" id="1.20.59.20">
    <property type="match status" value="1"/>
</dbReference>
<dbReference type="GO" id="GO:0005737">
    <property type="term" value="C:cytoplasm"/>
    <property type="evidence" value="ECO:0007669"/>
    <property type="project" value="UniProtKB-SubCell"/>
</dbReference>
<dbReference type="OrthoDB" id="9807403at2"/>
<evidence type="ECO:0000256" key="6">
    <source>
        <dbReference type="ARBA" id="ARBA00022840"/>
    </source>
</evidence>
<dbReference type="EC" id="6.3.4.19" evidence="8"/>
<dbReference type="KEGG" id="hsd:SD1D_0191"/>
<dbReference type="HAMAP" id="MF_01161">
    <property type="entry name" value="tRNA_Ile_lys_synt"/>
    <property type="match status" value="1"/>
</dbReference>
<evidence type="ECO:0000256" key="3">
    <source>
        <dbReference type="ARBA" id="ARBA00022598"/>
    </source>
</evidence>
<dbReference type="NCBIfam" id="TIGR02432">
    <property type="entry name" value="lysidine_TilS_N"/>
    <property type="match status" value="1"/>
</dbReference>
<accession>A0A0K8J314</accession>